<reference evidence="1 2" key="1">
    <citation type="submission" date="2020-08" db="EMBL/GenBank/DDBJ databases">
        <title>Genomic Encyclopedia of Type Strains, Phase IV (KMG-IV): sequencing the most valuable type-strain genomes for metagenomic binning, comparative biology and taxonomic classification.</title>
        <authorList>
            <person name="Goeker M."/>
        </authorList>
    </citation>
    <scope>NUCLEOTIDE SEQUENCE [LARGE SCALE GENOMIC DNA]</scope>
    <source>
        <strain evidence="1 2">DSM 29348</strain>
    </source>
</reference>
<dbReference type="GO" id="GO:0016705">
    <property type="term" value="F:oxidoreductase activity, acting on paired donors, with incorporation or reduction of molecular oxygen"/>
    <property type="evidence" value="ECO:0007669"/>
    <property type="project" value="InterPro"/>
</dbReference>
<sequence>MQAMLRDADNFTKNGMGKWTQNIGETWLVIPTEADPPIHTGYCKALNSHFSPQKMFAMMEQVRGQAS</sequence>
<organism evidence="1 2">
    <name type="scientific">Sphingobium fontiphilum</name>
    <dbReference type="NCBI Taxonomy" id="944425"/>
    <lineage>
        <taxon>Bacteria</taxon>
        <taxon>Pseudomonadati</taxon>
        <taxon>Pseudomonadota</taxon>
        <taxon>Alphaproteobacteria</taxon>
        <taxon>Sphingomonadales</taxon>
        <taxon>Sphingomonadaceae</taxon>
        <taxon>Sphingobium</taxon>
    </lineage>
</organism>
<proteinExistence type="predicted"/>
<keyword evidence="2" id="KW-1185">Reference proteome</keyword>
<dbReference type="AlphaFoldDB" id="A0A7W6DLB5"/>
<gene>
    <name evidence="1" type="ORF">GGR44_001617</name>
</gene>
<dbReference type="GO" id="GO:0005506">
    <property type="term" value="F:iron ion binding"/>
    <property type="evidence" value="ECO:0007669"/>
    <property type="project" value="InterPro"/>
</dbReference>
<evidence type="ECO:0000313" key="1">
    <source>
        <dbReference type="EMBL" id="MBB3981958.1"/>
    </source>
</evidence>
<evidence type="ECO:0000313" key="2">
    <source>
        <dbReference type="Proteomes" id="UP000552757"/>
    </source>
</evidence>
<dbReference type="InterPro" id="IPR036396">
    <property type="entry name" value="Cyt_P450_sf"/>
</dbReference>
<dbReference type="Gene3D" id="1.10.630.10">
    <property type="entry name" value="Cytochrome P450"/>
    <property type="match status" value="1"/>
</dbReference>
<dbReference type="GO" id="GO:0004497">
    <property type="term" value="F:monooxygenase activity"/>
    <property type="evidence" value="ECO:0007669"/>
    <property type="project" value="InterPro"/>
</dbReference>
<protein>
    <submittedName>
        <fullName evidence="1">Cytochrome P450</fullName>
    </submittedName>
</protein>
<dbReference type="GO" id="GO:0020037">
    <property type="term" value="F:heme binding"/>
    <property type="evidence" value="ECO:0007669"/>
    <property type="project" value="InterPro"/>
</dbReference>
<accession>A0A7W6DLB5</accession>
<dbReference type="Proteomes" id="UP000552757">
    <property type="component" value="Unassembled WGS sequence"/>
</dbReference>
<comment type="caution">
    <text evidence="1">The sequence shown here is derived from an EMBL/GenBank/DDBJ whole genome shotgun (WGS) entry which is preliminary data.</text>
</comment>
<name>A0A7W6DLB5_9SPHN</name>
<dbReference type="EMBL" id="JACIEB010000003">
    <property type="protein sequence ID" value="MBB3981958.1"/>
    <property type="molecule type" value="Genomic_DNA"/>
</dbReference>